<dbReference type="SUPFAM" id="SSF81660">
    <property type="entry name" value="Metal cation-transporting ATPase, ATP-binding domain N"/>
    <property type="match status" value="1"/>
</dbReference>
<evidence type="ECO:0000256" key="6">
    <source>
        <dbReference type="ARBA" id="ARBA00022842"/>
    </source>
</evidence>
<keyword evidence="13" id="KW-1185">Reference proteome</keyword>
<feature type="transmembrane region" description="Helical" evidence="10">
    <location>
        <begin position="376"/>
        <end position="399"/>
    </location>
</feature>
<name>A0AAW1SH60_9CHLO</name>
<keyword evidence="3" id="KW-0479">Metal-binding</keyword>
<keyword evidence="2 10" id="KW-0812">Transmembrane</keyword>
<gene>
    <name evidence="12" type="ORF">WJX84_012056</name>
</gene>
<keyword evidence="5" id="KW-0067">ATP-binding</keyword>
<feature type="transmembrane region" description="Helical" evidence="10">
    <location>
        <begin position="63"/>
        <end position="84"/>
    </location>
</feature>
<evidence type="ECO:0000256" key="10">
    <source>
        <dbReference type="SAM" id="Phobius"/>
    </source>
</evidence>
<feature type="transmembrane region" description="Helical" evidence="10">
    <location>
        <begin position="933"/>
        <end position="955"/>
    </location>
</feature>
<evidence type="ECO:0000256" key="4">
    <source>
        <dbReference type="ARBA" id="ARBA00022741"/>
    </source>
</evidence>
<evidence type="ECO:0000259" key="11">
    <source>
        <dbReference type="Pfam" id="PF00122"/>
    </source>
</evidence>
<dbReference type="InterPro" id="IPR008250">
    <property type="entry name" value="ATPase_P-typ_transduc_dom_A_sf"/>
</dbReference>
<reference evidence="12 13" key="1">
    <citation type="journal article" date="2024" name="Nat. Commun.">
        <title>Phylogenomics reveals the evolutionary origins of lichenization in chlorophyte algae.</title>
        <authorList>
            <person name="Puginier C."/>
            <person name="Libourel C."/>
            <person name="Otte J."/>
            <person name="Skaloud P."/>
            <person name="Haon M."/>
            <person name="Grisel S."/>
            <person name="Petersen M."/>
            <person name="Berrin J.G."/>
            <person name="Delaux P.M."/>
            <person name="Dal Grande F."/>
            <person name="Keller J."/>
        </authorList>
    </citation>
    <scope>NUCLEOTIDE SEQUENCE [LARGE SCALE GENOMIC DNA]</scope>
    <source>
        <strain evidence="12 13">SAG 2523</strain>
    </source>
</reference>
<keyword evidence="4" id="KW-0547">Nucleotide-binding</keyword>
<evidence type="ECO:0000313" key="13">
    <source>
        <dbReference type="Proteomes" id="UP001485043"/>
    </source>
</evidence>
<dbReference type="Gene3D" id="2.70.150.10">
    <property type="entry name" value="Calcium-transporting ATPase, cytoplasmic transduction domain A"/>
    <property type="match status" value="1"/>
</dbReference>
<keyword evidence="6" id="KW-0460">Magnesium</keyword>
<dbReference type="GO" id="GO:0005789">
    <property type="term" value="C:endoplasmic reticulum membrane"/>
    <property type="evidence" value="ECO:0007669"/>
    <property type="project" value="TreeGrafter"/>
</dbReference>
<feature type="transmembrane region" description="Helical" evidence="10">
    <location>
        <begin position="980"/>
        <end position="1003"/>
    </location>
</feature>
<protein>
    <recommendedName>
        <fullName evidence="11">P-type ATPase A domain-containing protein</fullName>
    </recommendedName>
</protein>
<dbReference type="Proteomes" id="UP001485043">
    <property type="component" value="Unassembled WGS sequence"/>
</dbReference>
<dbReference type="InterPro" id="IPR018303">
    <property type="entry name" value="ATPase_P-typ_P_site"/>
</dbReference>
<dbReference type="Gene3D" id="3.40.1110.10">
    <property type="entry name" value="Calcium-transporting ATPase, cytoplasmic domain N"/>
    <property type="match status" value="1"/>
</dbReference>
<dbReference type="InterPro" id="IPR023214">
    <property type="entry name" value="HAD_sf"/>
</dbReference>
<organism evidence="12 13">
    <name type="scientific">Apatococcus fuscideae</name>
    <dbReference type="NCBI Taxonomy" id="2026836"/>
    <lineage>
        <taxon>Eukaryota</taxon>
        <taxon>Viridiplantae</taxon>
        <taxon>Chlorophyta</taxon>
        <taxon>core chlorophytes</taxon>
        <taxon>Trebouxiophyceae</taxon>
        <taxon>Chlorellales</taxon>
        <taxon>Chlorellaceae</taxon>
        <taxon>Apatococcus</taxon>
    </lineage>
</organism>
<evidence type="ECO:0000256" key="3">
    <source>
        <dbReference type="ARBA" id="ARBA00022723"/>
    </source>
</evidence>
<comment type="subcellular location">
    <subcellularLocation>
        <location evidence="1">Membrane</location>
        <topology evidence="1">Multi-pass membrane protein</topology>
    </subcellularLocation>
</comment>
<dbReference type="Gene3D" id="3.40.50.1000">
    <property type="entry name" value="HAD superfamily/HAD-like"/>
    <property type="match status" value="1"/>
</dbReference>
<feature type="transmembrane region" description="Helical" evidence="10">
    <location>
        <begin position="1015"/>
        <end position="1032"/>
    </location>
</feature>
<dbReference type="SUPFAM" id="SSF81653">
    <property type="entry name" value="Calcium ATPase, transduction domain A"/>
    <property type="match status" value="1"/>
</dbReference>
<dbReference type="InterPro" id="IPR059000">
    <property type="entry name" value="ATPase_P-type_domA"/>
</dbReference>
<dbReference type="Pfam" id="PF00122">
    <property type="entry name" value="E1-E2_ATPase"/>
    <property type="match status" value="1"/>
</dbReference>
<evidence type="ECO:0000256" key="1">
    <source>
        <dbReference type="ARBA" id="ARBA00004141"/>
    </source>
</evidence>
<dbReference type="AlphaFoldDB" id="A0AAW1SH60"/>
<evidence type="ECO:0000313" key="12">
    <source>
        <dbReference type="EMBL" id="KAK9845150.1"/>
    </source>
</evidence>
<accession>A0AAW1SH60</accession>
<feature type="transmembrane region" description="Helical" evidence="10">
    <location>
        <begin position="39"/>
        <end position="57"/>
    </location>
</feature>
<feature type="domain" description="P-type ATPase A" evidence="11">
    <location>
        <begin position="256"/>
        <end position="361"/>
    </location>
</feature>
<feature type="transmembrane region" description="Helical" evidence="10">
    <location>
        <begin position="872"/>
        <end position="891"/>
    </location>
</feature>
<dbReference type="SUPFAM" id="SSF56784">
    <property type="entry name" value="HAD-like"/>
    <property type="match status" value="1"/>
</dbReference>
<dbReference type="GO" id="GO:0015662">
    <property type="term" value="F:P-type ion transporter activity"/>
    <property type="evidence" value="ECO:0007669"/>
    <property type="project" value="TreeGrafter"/>
</dbReference>
<proteinExistence type="predicted"/>
<keyword evidence="8 10" id="KW-1133">Transmembrane helix</keyword>
<dbReference type="GO" id="GO:0046872">
    <property type="term" value="F:metal ion binding"/>
    <property type="evidence" value="ECO:0007669"/>
    <property type="project" value="UniProtKB-KW"/>
</dbReference>
<dbReference type="InterPro" id="IPR006544">
    <property type="entry name" value="P-type_TPase_V"/>
</dbReference>
<dbReference type="SUPFAM" id="SSF81665">
    <property type="entry name" value="Calcium ATPase, transmembrane domain M"/>
    <property type="match status" value="1"/>
</dbReference>
<dbReference type="GO" id="GO:0005524">
    <property type="term" value="F:ATP binding"/>
    <property type="evidence" value="ECO:0007669"/>
    <property type="project" value="UniProtKB-KW"/>
</dbReference>
<dbReference type="PANTHER" id="PTHR45630">
    <property type="entry name" value="CATION-TRANSPORTING ATPASE-RELATED"/>
    <property type="match status" value="1"/>
</dbReference>
<evidence type="ECO:0000256" key="9">
    <source>
        <dbReference type="ARBA" id="ARBA00023136"/>
    </source>
</evidence>
<evidence type="ECO:0000256" key="5">
    <source>
        <dbReference type="ARBA" id="ARBA00022840"/>
    </source>
</evidence>
<keyword evidence="9 10" id="KW-0472">Membrane</keyword>
<dbReference type="PANTHER" id="PTHR45630:SF7">
    <property type="entry name" value="ENDOPLASMIC RETICULUM TRANSMEMBRANE HELIX TRANSLOCASE"/>
    <property type="match status" value="1"/>
</dbReference>
<evidence type="ECO:0000256" key="8">
    <source>
        <dbReference type="ARBA" id="ARBA00022989"/>
    </source>
</evidence>
<evidence type="ECO:0000256" key="2">
    <source>
        <dbReference type="ARBA" id="ARBA00022692"/>
    </source>
</evidence>
<feature type="transmembrane region" description="Helical" evidence="10">
    <location>
        <begin position="1052"/>
        <end position="1069"/>
    </location>
</feature>
<dbReference type="InterPro" id="IPR036412">
    <property type="entry name" value="HAD-like_sf"/>
</dbReference>
<dbReference type="EMBL" id="JALJOV010001641">
    <property type="protein sequence ID" value="KAK9845150.1"/>
    <property type="molecule type" value="Genomic_DNA"/>
</dbReference>
<sequence>MSKGSQAVASPSLVANIKELDSLSFLLERPEKQRIDRAPFAYLNLFNALYLFKNILFWDWARIKLFVPILLAILACNGLVWLLVHWSIRLRAYMRYTTCSDLHDASHCQVNPAAFSGAKEIVLLQRRQLDEEAELSFLYRKQRYCWNSEAKQFERLKYPVEETFGTYRKSTGLGTESRVLSALERWGPNAFEVPLPSFGILLQEQLLAPFFVFQAFCVGLWSLDDYWMYSAFTRMKAGSSSRHPVHGRPPGVGGEERTVPADCLLLAGTCIVEEAVLTGESTPQWKAPVGAPAEGDEELSEVDPSARLSIPQHKGHILFGGTRVLQHTCDKGSRIRTPDGGCLAVVLRTGFETGQGQLMRTILFSTERVTANSWEAGAFILFLLIFAIAAAGYVLYYALQDPERSRYKLLLNCSMIITSVIPPELPMELSMAVNASLMALMRKRVFCTEPFRIPLAGKVAICCFDKTGTLTSDNLILEGLTGLAGRGQDLVKDVKQASPEVLRVMASCQSLIQVDGDIVGDPLEKASFQATGWSLNGSTCVSPKQGKHKETASVLHRYHFSSALKRMSAIVKVEDESTSMPVLWVVLKGAPEVVRQFLAHPPADYDQSYKRFAAQGARVIALAYKRLPSSTATSELRSMSRDDIESGLDFGGFAVFHCPLKPESEPALRILKESSHQLVMITGDAPLTACHTAAQLHIVDRPVLVLQHRGQEAGVGGGPDPHHQEADGSYEWYDLAISGEGLGHLHDIRAEDTFVPMTQVFARSAVPNGIASQGKVLANGPAGQQVVKKTGGYGSRMLENLEKQGKPVDERMRRMADWMDSMDTGDDGQVPMVKPGDASMAAPFTAKESSVMPCTDIIKQGRSTLVTTIQMFKILGLICLNSAYILSVMYLQGVKMSDTQATSHGMVSAGLFFVISSAKPLQTLSAERPHTRIFCVYVFASLMGQFVINTAYLIYMYTCAIAMMPAEDAQKPDTDFKANLVNSVCFIIQFFIQLSTFAVNYMGHPHNASLRENRPLFTTILYSTAFICALLFDVPRGLASWFSLVPIPDIIRYKMVGLGISVLVVTYVWEHWLRRAFPEPLPPQKGYLAFVEADKHNRMQKKQQ</sequence>
<dbReference type="GO" id="GO:0019829">
    <property type="term" value="F:ATPase-coupled monoatomic cation transmembrane transporter activity"/>
    <property type="evidence" value="ECO:0007669"/>
    <property type="project" value="TreeGrafter"/>
</dbReference>
<dbReference type="InterPro" id="IPR023299">
    <property type="entry name" value="ATPase_P-typ_cyto_dom_N"/>
</dbReference>
<dbReference type="PRINTS" id="PR00119">
    <property type="entry name" value="CATATPASE"/>
</dbReference>
<keyword evidence="7" id="KW-1278">Translocase</keyword>
<evidence type="ECO:0000256" key="7">
    <source>
        <dbReference type="ARBA" id="ARBA00022967"/>
    </source>
</evidence>
<comment type="caution">
    <text evidence="12">The sequence shown here is derived from an EMBL/GenBank/DDBJ whole genome shotgun (WGS) entry which is preliminary data.</text>
</comment>
<dbReference type="PROSITE" id="PS00154">
    <property type="entry name" value="ATPASE_E1_E2"/>
    <property type="match status" value="1"/>
</dbReference>
<dbReference type="GO" id="GO:0006874">
    <property type="term" value="P:intracellular calcium ion homeostasis"/>
    <property type="evidence" value="ECO:0007669"/>
    <property type="project" value="TreeGrafter"/>
</dbReference>
<dbReference type="InterPro" id="IPR023298">
    <property type="entry name" value="ATPase_P-typ_TM_dom_sf"/>
</dbReference>